<feature type="region of interest" description="Disordered" evidence="2">
    <location>
        <begin position="678"/>
        <end position="832"/>
    </location>
</feature>
<name>A0AAJ0G5M9_9PEZI</name>
<comment type="caution">
    <text evidence="3">The sequence shown here is derived from an EMBL/GenBank/DDBJ whole genome shotgun (WGS) entry which is preliminary data.</text>
</comment>
<organism evidence="3 4">
    <name type="scientific">Extremus antarcticus</name>
    <dbReference type="NCBI Taxonomy" id="702011"/>
    <lineage>
        <taxon>Eukaryota</taxon>
        <taxon>Fungi</taxon>
        <taxon>Dikarya</taxon>
        <taxon>Ascomycota</taxon>
        <taxon>Pezizomycotina</taxon>
        <taxon>Dothideomycetes</taxon>
        <taxon>Dothideomycetidae</taxon>
        <taxon>Mycosphaerellales</taxon>
        <taxon>Extremaceae</taxon>
        <taxon>Extremus</taxon>
    </lineage>
</organism>
<feature type="region of interest" description="Disordered" evidence="2">
    <location>
        <begin position="330"/>
        <end position="360"/>
    </location>
</feature>
<protein>
    <submittedName>
        <fullName evidence="3">Uncharacterized protein</fullName>
    </submittedName>
</protein>
<keyword evidence="4" id="KW-1185">Reference proteome</keyword>
<dbReference type="PANTHER" id="PTHR43941">
    <property type="entry name" value="STRUCTURAL MAINTENANCE OF CHROMOSOMES PROTEIN 2"/>
    <property type="match status" value="1"/>
</dbReference>
<keyword evidence="1" id="KW-0175">Coiled coil</keyword>
<accession>A0AAJ0G5M9</accession>
<proteinExistence type="predicted"/>
<dbReference type="AlphaFoldDB" id="A0AAJ0G5M9"/>
<feature type="region of interest" description="Disordered" evidence="2">
    <location>
        <begin position="489"/>
        <end position="540"/>
    </location>
</feature>
<sequence>MADPDAIQSFLSSYEHSSASSIPQQRPVCCCGNAACPYLKHNQSALEGLEKDVETAGRLGKCVFCRMRTNALTMFAPRTCDAGMALHSAKTFDDGMSPLMFSLQALLVRHESYIADSERERKAMTAHIEMLEAEKQALEKSNATVIEENRNLLDQLEAVNSAVSESDAHVVNLQATLQSTQQELQKLSQLAARTESLERQLAEFEREQASWQASYEAKEEEEKSALRRWQKAERTLAQLQDQIERIEREAGDEHERHQEVVERMERRHAVEKELGSAAGRLKGAAAAKNGNSREEGPNVVSHFVKDILQDNANLQMGIVELREMLNNSNEEVETLRKQLQTHQPMEDDEKPTTTATLAPREDLRQELNRANSSELHVHHHYHAPASAPKPAIARRPKKKRFGTYTSGSFTPSSGSSTPRSSFSYGTPTPTATILQQTAASIPQPVPMRNRLSIQSNQTYQSLLASSGPSSPQSTTNRTSSIFDRVFSDAGLDSSRPTTPDTEDPGSPVFLPTHSKRGSQSSFRTYSAPTVSRHSTPRPTLDSILSIEELPKLEELTVEPEPIAEEPEGGWENASSAAADVTSNISPMSDEHPNPLHDQSFYRPRMLRRATSHESILSVSGLDVHTLKSRPSQLLAPYGGRGRGITSQAVIADTTAHASRPAAMSRPSVNTKNLLSGMAADQRQQSASASKPGVGKKVGGWIFGRRGTTPAHYEEHASPTTTKPAAKKSGSVSSAADSIAPPKKSSTFSATEGTAAKKSISDSLATDNSTVPQTKGSGSLPTENKTIAIRKPTSISSAPDNMITKKSSSFSSASVGSPDPEATPRRIKVRSPGINQAGAINGFFPEMRPPIREPVVKSLDEEGLRKLLDGH</sequence>
<dbReference type="Proteomes" id="UP001271007">
    <property type="component" value="Unassembled WGS sequence"/>
</dbReference>
<feature type="compositionally biased region" description="Low complexity" evidence="2">
    <location>
        <begin position="402"/>
        <end position="426"/>
    </location>
</feature>
<feature type="compositionally biased region" description="Low complexity" evidence="2">
    <location>
        <begin position="806"/>
        <end position="816"/>
    </location>
</feature>
<feature type="compositionally biased region" description="Low complexity" evidence="2">
    <location>
        <begin position="678"/>
        <end position="689"/>
    </location>
</feature>
<evidence type="ECO:0000313" key="4">
    <source>
        <dbReference type="Proteomes" id="UP001271007"/>
    </source>
</evidence>
<evidence type="ECO:0000313" key="3">
    <source>
        <dbReference type="EMBL" id="KAK3049249.1"/>
    </source>
</evidence>
<feature type="compositionally biased region" description="Polar residues" evidence="2">
    <location>
        <begin position="760"/>
        <end position="784"/>
    </location>
</feature>
<dbReference type="EMBL" id="JAWDJX010000041">
    <property type="protein sequence ID" value="KAK3049249.1"/>
    <property type="molecule type" value="Genomic_DNA"/>
</dbReference>
<feature type="compositionally biased region" description="Polar residues" evidence="2">
    <location>
        <begin position="517"/>
        <end position="537"/>
    </location>
</feature>
<feature type="compositionally biased region" description="Low complexity" evidence="2">
    <location>
        <begin position="722"/>
        <end position="739"/>
    </location>
</feature>
<evidence type="ECO:0000256" key="1">
    <source>
        <dbReference type="SAM" id="Coils"/>
    </source>
</evidence>
<gene>
    <name evidence="3" type="ORF">LTR09_009427</name>
</gene>
<feature type="region of interest" description="Disordered" evidence="2">
    <location>
        <begin position="401"/>
        <end position="429"/>
    </location>
</feature>
<feature type="coiled-coil region" evidence="1">
    <location>
        <begin position="114"/>
        <end position="267"/>
    </location>
</feature>
<reference evidence="3" key="1">
    <citation type="submission" date="2023-04" db="EMBL/GenBank/DDBJ databases">
        <title>Black Yeasts Isolated from many extreme environments.</title>
        <authorList>
            <person name="Coleine C."/>
            <person name="Stajich J.E."/>
            <person name="Selbmann L."/>
        </authorList>
    </citation>
    <scope>NUCLEOTIDE SEQUENCE</scope>
    <source>
        <strain evidence="3">CCFEE 5312</strain>
    </source>
</reference>
<evidence type="ECO:0000256" key="2">
    <source>
        <dbReference type="SAM" id="MobiDB-lite"/>
    </source>
</evidence>